<feature type="binding site" evidence="7">
    <location>
        <position position="240"/>
    </location>
    <ligand>
        <name>NAD(+)</name>
        <dbReference type="ChEBI" id="CHEBI:57540"/>
    </ligand>
</feature>
<feature type="site" description="Important for catalysis" evidence="8">
    <location>
        <position position="166"/>
    </location>
</feature>
<dbReference type="InterPro" id="IPR006095">
    <property type="entry name" value="Glu/Leu/Phe/Val/Trp_DH"/>
</dbReference>
<dbReference type="InterPro" id="IPR046346">
    <property type="entry name" value="Aminoacid_DH-like_N_sf"/>
</dbReference>
<dbReference type="InterPro" id="IPR006096">
    <property type="entry name" value="Glu/Leu/Phe/Val/Trp_DH_C"/>
</dbReference>
<dbReference type="PANTHER" id="PTHR43571:SF1">
    <property type="entry name" value="NADP-SPECIFIC GLUTAMATE DEHYDROGENASE 1-RELATED"/>
    <property type="match status" value="1"/>
</dbReference>
<dbReference type="Gene3D" id="1.10.285.10">
    <property type="entry name" value="Glutamate Dehydrogenase, chain A, domain 3"/>
    <property type="match status" value="2"/>
</dbReference>
<feature type="active site" description="Proton donor" evidence="6">
    <location>
        <position position="126"/>
    </location>
</feature>
<dbReference type="FunFam" id="1.10.285.10:FF:000001">
    <property type="entry name" value="Glutamate dehydrogenase"/>
    <property type="match status" value="1"/>
</dbReference>
<feature type="binding site" evidence="7">
    <location>
        <position position="379"/>
    </location>
    <ligand>
        <name>substrate</name>
    </ligand>
</feature>
<keyword evidence="3 5" id="KW-0560">Oxidoreductase</keyword>
<evidence type="ECO:0000259" key="10">
    <source>
        <dbReference type="SMART" id="SM00839"/>
    </source>
</evidence>
<dbReference type="GO" id="GO:0005829">
    <property type="term" value="C:cytosol"/>
    <property type="evidence" value="ECO:0007669"/>
    <property type="project" value="TreeGrafter"/>
</dbReference>
<reference evidence="11 12" key="1">
    <citation type="submission" date="2018-12" db="EMBL/GenBank/DDBJ databases">
        <title>Complete genome of Nonlabens sp. MJ115.</title>
        <authorList>
            <person name="Choi H.S."/>
            <person name="Jung J."/>
        </authorList>
    </citation>
    <scope>NUCLEOTIDE SEQUENCE [LARGE SCALE GENOMIC DNA]</scope>
    <source>
        <strain evidence="11 12">MJ115</strain>
    </source>
</reference>
<evidence type="ECO:0000256" key="5">
    <source>
        <dbReference type="PIRNR" id="PIRNR000185"/>
    </source>
</evidence>
<dbReference type="FunFam" id="3.40.50.10860:FF:000002">
    <property type="entry name" value="Glutamate dehydrogenase"/>
    <property type="match status" value="1"/>
</dbReference>
<dbReference type="InterPro" id="IPR006097">
    <property type="entry name" value="Glu/Leu/Phe/Val/Trp_DH_dimer"/>
</dbReference>
<dbReference type="InterPro" id="IPR033524">
    <property type="entry name" value="Glu/Leu/Phe/Val_DH_AS"/>
</dbReference>
<dbReference type="PROSITE" id="PS00074">
    <property type="entry name" value="GLFV_DEHYDROGENASE"/>
    <property type="match status" value="1"/>
</dbReference>
<evidence type="ECO:0000256" key="9">
    <source>
        <dbReference type="RuleBase" id="RU004417"/>
    </source>
</evidence>
<evidence type="ECO:0000256" key="2">
    <source>
        <dbReference type="ARBA" id="ARBA00011643"/>
    </source>
</evidence>
<dbReference type="GO" id="GO:0006537">
    <property type="term" value="P:glutamate biosynthetic process"/>
    <property type="evidence" value="ECO:0007669"/>
    <property type="project" value="TreeGrafter"/>
</dbReference>
<feature type="binding site" evidence="7">
    <location>
        <position position="111"/>
    </location>
    <ligand>
        <name>substrate</name>
    </ligand>
</feature>
<dbReference type="GO" id="GO:0004354">
    <property type="term" value="F:glutamate dehydrogenase (NADP+) activity"/>
    <property type="evidence" value="ECO:0007669"/>
    <property type="project" value="TreeGrafter"/>
</dbReference>
<dbReference type="SMART" id="SM00839">
    <property type="entry name" value="ELFV_dehydrog"/>
    <property type="match status" value="1"/>
</dbReference>
<feature type="binding site" evidence="7">
    <location>
        <position position="114"/>
    </location>
    <ligand>
        <name>substrate</name>
    </ligand>
</feature>
<dbReference type="PANTHER" id="PTHR43571">
    <property type="entry name" value="NADP-SPECIFIC GLUTAMATE DEHYDROGENASE 1-RELATED"/>
    <property type="match status" value="1"/>
</dbReference>
<sequence>MEKNIQDFIDLIKKRNPNEPEFIQAVTEVAEVVIPFIEDNPKYAGDKLLERMAESERVTMFRVPWTDDNNEVHVNRGYRIQMNSAIGPYKGGLRFHPSVNLSILKFLAFEQVFKNSLTTLPMGGGKGGSDFDPKGKSDREVMRFCQSFMTELQRVIGPDTDVPAGDIGVGAREIGYMFGQYKKIRNEFTGILTGKGRSYGGSLMRPEATGYGNVYFAENMLNTRGEKIEGKRVTISGSGNVAQYAAEKIIQLGGKVVTMSDSDGFIYDEEGIDAEKLDHIMYIKNEKRGRIKEYLEKYPDAKFHADERPWGIECEIALPCATQNELNGEEAKTLVDNGCICVGEGANMPCTPDAVEVFKDKKILFSPGKASNAGGVATSGLEMSQNSLRYSWTAEEVDNKLHGIMNDIHEACVKYGKEDDGYIDYVKGANIAGFVKVADAMLAQGIV</sequence>
<feature type="binding site" evidence="7">
    <location>
        <position position="209"/>
    </location>
    <ligand>
        <name>NAD(+)</name>
        <dbReference type="ChEBI" id="CHEBI:57540"/>
    </ligand>
</feature>
<dbReference type="EMBL" id="CP034549">
    <property type="protein sequence ID" value="AZQ43391.1"/>
    <property type="molecule type" value="Genomic_DNA"/>
</dbReference>
<evidence type="ECO:0000313" key="11">
    <source>
        <dbReference type="EMBL" id="AZQ43391.1"/>
    </source>
</evidence>
<dbReference type="InterPro" id="IPR033922">
    <property type="entry name" value="NAD_bind_Glu_DH"/>
</dbReference>
<dbReference type="InterPro" id="IPR050724">
    <property type="entry name" value="Glu_Leu_Phe_Val_DH"/>
</dbReference>
<name>A0A3S9MW02_9FLAO</name>
<dbReference type="NCBIfam" id="NF006929">
    <property type="entry name" value="PRK09414.1"/>
    <property type="match status" value="1"/>
</dbReference>
<protein>
    <recommendedName>
        <fullName evidence="5">Glutamate dehydrogenase</fullName>
    </recommendedName>
</protein>
<evidence type="ECO:0000256" key="3">
    <source>
        <dbReference type="ARBA" id="ARBA00023002"/>
    </source>
</evidence>
<dbReference type="Pfam" id="PF02812">
    <property type="entry name" value="ELFV_dehydrog_N"/>
    <property type="match status" value="1"/>
</dbReference>
<keyword evidence="4 7" id="KW-0520">NAD</keyword>
<comment type="subunit">
    <text evidence="2">Homohexamer.</text>
</comment>
<keyword evidence="12" id="KW-1185">Reference proteome</keyword>
<dbReference type="Pfam" id="PF00208">
    <property type="entry name" value="ELFV_dehydrog"/>
    <property type="match status" value="1"/>
</dbReference>
<gene>
    <name evidence="11" type="ORF">EJ995_03750</name>
</gene>
<dbReference type="SUPFAM" id="SSF53223">
    <property type="entry name" value="Aminoacid dehydrogenase-like, N-terminal domain"/>
    <property type="match status" value="1"/>
</dbReference>
<organism evidence="11 12">
    <name type="scientific">Nonlabens ponticola</name>
    <dbReference type="NCBI Taxonomy" id="2496866"/>
    <lineage>
        <taxon>Bacteria</taxon>
        <taxon>Pseudomonadati</taxon>
        <taxon>Bacteroidota</taxon>
        <taxon>Flavobacteriia</taxon>
        <taxon>Flavobacteriales</taxon>
        <taxon>Flavobacteriaceae</taxon>
        <taxon>Nonlabens</taxon>
    </lineage>
</organism>
<evidence type="ECO:0000256" key="8">
    <source>
        <dbReference type="PIRSR" id="PIRSR000185-3"/>
    </source>
</evidence>
<evidence type="ECO:0000256" key="6">
    <source>
        <dbReference type="PIRSR" id="PIRSR000185-1"/>
    </source>
</evidence>
<dbReference type="PIRSF" id="PIRSF000185">
    <property type="entry name" value="Glu_DH"/>
    <property type="match status" value="1"/>
</dbReference>
<evidence type="ECO:0000256" key="4">
    <source>
        <dbReference type="ARBA" id="ARBA00023027"/>
    </source>
</evidence>
<dbReference type="PRINTS" id="PR00082">
    <property type="entry name" value="GLFDHDRGNASE"/>
</dbReference>
<dbReference type="AlphaFoldDB" id="A0A3S9MW02"/>
<dbReference type="Gene3D" id="3.40.50.720">
    <property type="entry name" value="NAD(P)-binding Rossmann-like Domain"/>
    <property type="match status" value="1"/>
</dbReference>
<feature type="domain" description="Glutamate/phenylalanine/leucine/valine/L-tryptophan dehydrogenase C-terminal" evidence="10">
    <location>
        <begin position="202"/>
        <end position="445"/>
    </location>
</feature>
<evidence type="ECO:0000256" key="1">
    <source>
        <dbReference type="ARBA" id="ARBA00006382"/>
    </source>
</evidence>
<feature type="binding site" evidence="7">
    <location>
        <position position="165"/>
    </location>
    <ligand>
        <name>substrate</name>
    </ligand>
</feature>
<dbReference type="FunFam" id="3.40.50.720:FF:000030">
    <property type="entry name" value="Glutamate dehydrogenase"/>
    <property type="match status" value="1"/>
</dbReference>
<dbReference type="OrthoDB" id="9803297at2"/>
<dbReference type="CDD" id="cd05313">
    <property type="entry name" value="NAD_bind_2_Glu_DH"/>
    <property type="match status" value="1"/>
</dbReference>
<dbReference type="GO" id="GO:0000166">
    <property type="term" value="F:nucleotide binding"/>
    <property type="evidence" value="ECO:0007669"/>
    <property type="project" value="UniProtKB-KW"/>
</dbReference>
<dbReference type="Gene3D" id="3.40.50.10860">
    <property type="entry name" value="Leucine Dehydrogenase, chain A, domain 1"/>
    <property type="match status" value="1"/>
</dbReference>
<comment type="similarity">
    <text evidence="1 5 9">Belongs to the Glu/Leu/Phe/Val dehydrogenases family.</text>
</comment>
<dbReference type="InterPro" id="IPR014362">
    <property type="entry name" value="Glu_DH"/>
</dbReference>
<dbReference type="InterPro" id="IPR036291">
    <property type="entry name" value="NAD(P)-bd_dom_sf"/>
</dbReference>
<accession>A0A3S9MW02</accession>
<keyword evidence="7" id="KW-0547">Nucleotide-binding</keyword>
<dbReference type="KEGG" id="noj:EJ995_03750"/>
<dbReference type="SUPFAM" id="SSF51735">
    <property type="entry name" value="NAD(P)-binding Rossmann-fold domains"/>
    <property type="match status" value="1"/>
</dbReference>
<dbReference type="RefSeq" id="WP_126445751.1">
    <property type="nucleotide sequence ID" value="NZ_CP034549.1"/>
</dbReference>
<proteinExistence type="inferred from homology"/>
<feature type="binding site" evidence="7">
    <location>
        <position position="90"/>
    </location>
    <ligand>
        <name>substrate</name>
    </ligand>
</feature>
<evidence type="ECO:0000313" key="12">
    <source>
        <dbReference type="Proteomes" id="UP000279600"/>
    </source>
</evidence>
<dbReference type="Proteomes" id="UP000279600">
    <property type="component" value="Chromosome"/>
</dbReference>
<evidence type="ECO:0000256" key="7">
    <source>
        <dbReference type="PIRSR" id="PIRSR000185-2"/>
    </source>
</evidence>